<comment type="caution">
    <text evidence="1">The sequence shown here is derived from an EMBL/GenBank/DDBJ whole genome shotgun (WGS) entry which is preliminary data.</text>
</comment>
<name>A0ABS9KWS9_9BACT</name>
<dbReference type="EMBL" id="JAKLTR010000015">
    <property type="protein sequence ID" value="MCG2616804.1"/>
    <property type="molecule type" value="Genomic_DNA"/>
</dbReference>
<sequence>MDINFEDIGYLQHGTTRQQQAFRVLTTYHILEKLEKFQPLLVGTIPLNIDIEGSDLDIVCCWNNEDAFTDHLFQAFGDMEQYESRKTCIREERSVICSFMLEGFPVEIFGQAIASNEQMGYRHLLIENKLLNEKGEHFRKEIIRLKEKGLKTEPAFATLLGLEGDPYIALLKLET</sequence>
<evidence type="ECO:0000313" key="2">
    <source>
        <dbReference type="Proteomes" id="UP001165367"/>
    </source>
</evidence>
<proteinExistence type="predicted"/>
<dbReference type="RefSeq" id="WP_237875341.1">
    <property type="nucleotide sequence ID" value="NZ_JAKLTR010000015.1"/>
</dbReference>
<accession>A0ABS9KWS9</accession>
<protein>
    <submittedName>
        <fullName evidence="1">DUF4269 domain-containing protein</fullName>
    </submittedName>
</protein>
<gene>
    <name evidence="1" type="ORF">LZZ85_21070</name>
</gene>
<dbReference type="InterPro" id="IPR025365">
    <property type="entry name" value="DUF4269"/>
</dbReference>
<dbReference type="Pfam" id="PF14091">
    <property type="entry name" value="DUF4269"/>
    <property type="match status" value="1"/>
</dbReference>
<reference evidence="1" key="1">
    <citation type="submission" date="2022-01" db="EMBL/GenBank/DDBJ databases">
        <authorList>
            <person name="Jo J.-H."/>
            <person name="Im W.-T."/>
        </authorList>
    </citation>
    <scope>NUCLEOTIDE SEQUENCE</scope>
    <source>
        <strain evidence="1">NA20</strain>
    </source>
</reference>
<keyword evidence="2" id="KW-1185">Reference proteome</keyword>
<dbReference type="Proteomes" id="UP001165367">
    <property type="component" value="Unassembled WGS sequence"/>
</dbReference>
<organism evidence="1 2">
    <name type="scientific">Terrimonas ginsenosidimutans</name>
    <dbReference type="NCBI Taxonomy" id="2908004"/>
    <lineage>
        <taxon>Bacteria</taxon>
        <taxon>Pseudomonadati</taxon>
        <taxon>Bacteroidota</taxon>
        <taxon>Chitinophagia</taxon>
        <taxon>Chitinophagales</taxon>
        <taxon>Chitinophagaceae</taxon>
        <taxon>Terrimonas</taxon>
    </lineage>
</organism>
<evidence type="ECO:0000313" key="1">
    <source>
        <dbReference type="EMBL" id="MCG2616804.1"/>
    </source>
</evidence>